<keyword evidence="6 7" id="KW-0560">Oxidoreductase</keyword>
<dbReference type="InterPro" id="IPR009075">
    <property type="entry name" value="AcylCo_DH/oxidase_C"/>
</dbReference>
<evidence type="ECO:0000313" key="12">
    <source>
        <dbReference type="Proteomes" id="UP000283523"/>
    </source>
</evidence>
<dbReference type="Pfam" id="PF02770">
    <property type="entry name" value="Acyl-CoA_dh_M"/>
    <property type="match status" value="1"/>
</dbReference>
<evidence type="ECO:0000256" key="3">
    <source>
        <dbReference type="ARBA" id="ARBA00011738"/>
    </source>
</evidence>
<dbReference type="InterPro" id="IPR037069">
    <property type="entry name" value="AcylCoA_DH/ox_N_sf"/>
</dbReference>
<sequence length="418" mass="46179">MESLFATARTEALVPRIREFVQNELIPLETAEHLTGNFSTVAKHLDAKRELVKRAGLWGLQHSVEEGGLGLTLCEFGQVSEALAWSPFGHYTFNCQAPDIGNMELLHKHASDAIKRQYLEPLKEGHIRSCFSMTEPEFAGSNPTRLGTTAVLDRGAGPDDEYVINGHKWFTSSADGASFAIVMAVTNPDAAPHRRASMILVPTDTPGFQLVRSISIMGDAGDHWGSHAEVRYDNVRVPVGNLIGGEGMGFVLAQERLGPGRIHHCMRWIGISERCFDLMCRRAATRELEEGVMLGEKQFVQGFIAESRAEIDAARLMVLRTARNIDQFGAAAVRNEISAIKFFVANIMLQVVDRAIQVYGAMGITDDVLLPWYYRHERGARIYDGADEVHKTALARSILKEYGLDTKKKAADLAATRA</sequence>
<organism evidence="11 12">
    <name type="scientific">Fibrisoma montanum</name>
    <dbReference type="NCBI Taxonomy" id="2305895"/>
    <lineage>
        <taxon>Bacteria</taxon>
        <taxon>Pseudomonadati</taxon>
        <taxon>Bacteroidota</taxon>
        <taxon>Cytophagia</taxon>
        <taxon>Cytophagales</taxon>
        <taxon>Spirosomataceae</taxon>
        <taxon>Fibrisoma</taxon>
    </lineage>
</organism>
<proteinExistence type="inferred from homology"/>
<keyword evidence="5 7" id="KW-0274">FAD</keyword>
<feature type="domain" description="Acyl-CoA dehydrogenase/oxidase C-terminal" evidence="8">
    <location>
        <begin position="247"/>
        <end position="399"/>
    </location>
</feature>
<evidence type="ECO:0000259" key="8">
    <source>
        <dbReference type="Pfam" id="PF00441"/>
    </source>
</evidence>
<dbReference type="Gene3D" id="1.10.540.10">
    <property type="entry name" value="Acyl-CoA dehydrogenase/oxidase, N-terminal domain"/>
    <property type="match status" value="1"/>
</dbReference>
<dbReference type="FunFam" id="2.40.110.10:FF:000002">
    <property type="entry name" value="Acyl-CoA dehydrogenase fadE12"/>
    <property type="match status" value="1"/>
</dbReference>
<comment type="caution">
    <text evidence="11">The sequence shown here is derived from an EMBL/GenBank/DDBJ whole genome shotgun (WGS) entry which is preliminary data.</text>
</comment>
<feature type="domain" description="Acyl-CoA dehydrogenase/oxidase N-terminal" evidence="10">
    <location>
        <begin position="9"/>
        <end position="125"/>
    </location>
</feature>
<evidence type="ECO:0000259" key="10">
    <source>
        <dbReference type="Pfam" id="PF02771"/>
    </source>
</evidence>
<comment type="subunit">
    <text evidence="3">Homodimer.</text>
</comment>
<dbReference type="InterPro" id="IPR050741">
    <property type="entry name" value="Acyl-CoA_dehydrogenase"/>
</dbReference>
<dbReference type="GO" id="GO:0003995">
    <property type="term" value="F:acyl-CoA dehydrogenase activity"/>
    <property type="evidence" value="ECO:0007669"/>
    <property type="project" value="TreeGrafter"/>
</dbReference>
<keyword evidence="4 7" id="KW-0285">Flavoprotein</keyword>
<dbReference type="SUPFAM" id="SSF56645">
    <property type="entry name" value="Acyl-CoA dehydrogenase NM domain-like"/>
    <property type="match status" value="1"/>
</dbReference>
<dbReference type="InterPro" id="IPR036250">
    <property type="entry name" value="AcylCo_DH-like_C"/>
</dbReference>
<dbReference type="InterPro" id="IPR046373">
    <property type="entry name" value="Acyl-CoA_Oxase/DH_mid-dom_sf"/>
</dbReference>
<dbReference type="Gene3D" id="2.40.110.10">
    <property type="entry name" value="Butyryl-CoA Dehydrogenase, subunit A, domain 2"/>
    <property type="match status" value="1"/>
</dbReference>
<dbReference type="Proteomes" id="UP000283523">
    <property type="component" value="Unassembled WGS sequence"/>
</dbReference>
<dbReference type="PANTHER" id="PTHR48083">
    <property type="entry name" value="MEDIUM-CHAIN SPECIFIC ACYL-COA DEHYDROGENASE, MITOCHONDRIAL-RELATED"/>
    <property type="match status" value="1"/>
</dbReference>
<dbReference type="GO" id="GO:0005737">
    <property type="term" value="C:cytoplasm"/>
    <property type="evidence" value="ECO:0007669"/>
    <property type="project" value="TreeGrafter"/>
</dbReference>
<dbReference type="InterPro" id="IPR006091">
    <property type="entry name" value="Acyl-CoA_Oxase/DH_mid-dom"/>
</dbReference>
<keyword evidence="12" id="KW-1185">Reference proteome</keyword>
<evidence type="ECO:0000256" key="5">
    <source>
        <dbReference type="ARBA" id="ARBA00022827"/>
    </source>
</evidence>
<evidence type="ECO:0000256" key="6">
    <source>
        <dbReference type="ARBA" id="ARBA00023002"/>
    </source>
</evidence>
<comment type="similarity">
    <text evidence="2 7">Belongs to the acyl-CoA dehydrogenase family.</text>
</comment>
<dbReference type="Pfam" id="PF00441">
    <property type="entry name" value="Acyl-CoA_dh_1"/>
    <property type="match status" value="1"/>
</dbReference>
<dbReference type="EMBL" id="QXED01000001">
    <property type="protein sequence ID" value="RIV27548.1"/>
    <property type="molecule type" value="Genomic_DNA"/>
</dbReference>
<evidence type="ECO:0000256" key="4">
    <source>
        <dbReference type="ARBA" id="ARBA00022630"/>
    </source>
</evidence>
<feature type="domain" description="Acyl-CoA oxidase/dehydrogenase middle" evidence="9">
    <location>
        <begin position="130"/>
        <end position="223"/>
    </location>
</feature>
<dbReference type="InterPro" id="IPR009100">
    <property type="entry name" value="AcylCoA_DH/oxidase_NM_dom_sf"/>
</dbReference>
<dbReference type="SUPFAM" id="SSF47203">
    <property type="entry name" value="Acyl-CoA dehydrogenase C-terminal domain-like"/>
    <property type="match status" value="1"/>
</dbReference>
<accession>A0A418MJA5</accession>
<protein>
    <submittedName>
        <fullName evidence="11">Acyl-CoA dehydrogenase</fullName>
    </submittedName>
</protein>
<dbReference type="RefSeq" id="WP_119666390.1">
    <property type="nucleotide sequence ID" value="NZ_QXED01000001.1"/>
</dbReference>
<dbReference type="PANTHER" id="PTHR48083:SF13">
    <property type="entry name" value="ACYL-COA DEHYDROGENASE FAMILY MEMBER 11"/>
    <property type="match status" value="1"/>
</dbReference>
<dbReference type="InterPro" id="IPR013786">
    <property type="entry name" value="AcylCoA_DH/ox_N"/>
</dbReference>
<evidence type="ECO:0000259" key="9">
    <source>
        <dbReference type="Pfam" id="PF02770"/>
    </source>
</evidence>
<name>A0A418MJA5_9BACT</name>
<evidence type="ECO:0000256" key="1">
    <source>
        <dbReference type="ARBA" id="ARBA00001974"/>
    </source>
</evidence>
<gene>
    <name evidence="11" type="ORF">DYU11_04385</name>
</gene>
<dbReference type="Pfam" id="PF02771">
    <property type="entry name" value="Acyl-CoA_dh_N"/>
    <property type="match status" value="1"/>
</dbReference>
<dbReference type="Gene3D" id="1.20.140.10">
    <property type="entry name" value="Butyryl-CoA Dehydrogenase, subunit A, domain 3"/>
    <property type="match status" value="1"/>
</dbReference>
<evidence type="ECO:0000313" key="11">
    <source>
        <dbReference type="EMBL" id="RIV27548.1"/>
    </source>
</evidence>
<dbReference type="OrthoDB" id="1489360at2"/>
<dbReference type="GO" id="GO:0050660">
    <property type="term" value="F:flavin adenine dinucleotide binding"/>
    <property type="evidence" value="ECO:0007669"/>
    <property type="project" value="InterPro"/>
</dbReference>
<dbReference type="GO" id="GO:0033539">
    <property type="term" value="P:fatty acid beta-oxidation using acyl-CoA dehydrogenase"/>
    <property type="evidence" value="ECO:0007669"/>
    <property type="project" value="TreeGrafter"/>
</dbReference>
<evidence type="ECO:0000256" key="2">
    <source>
        <dbReference type="ARBA" id="ARBA00009347"/>
    </source>
</evidence>
<reference evidence="11 12" key="1">
    <citation type="submission" date="2018-08" db="EMBL/GenBank/DDBJ databases">
        <title>Fibrisoma montanum sp. nov., isolated from Danxia mountain soil.</title>
        <authorList>
            <person name="Huang Y."/>
        </authorList>
    </citation>
    <scope>NUCLEOTIDE SEQUENCE [LARGE SCALE GENOMIC DNA]</scope>
    <source>
        <strain evidence="11 12">HYT19</strain>
    </source>
</reference>
<evidence type="ECO:0000256" key="7">
    <source>
        <dbReference type="RuleBase" id="RU362125"/>
    </source>
</evidence>
<dbReference type="AlphaFoldDB" id="A0A418MJA5"/>
<comment type="cofactor">
    <cofactor evidence="1 7">
        <name>FAD</name>
        <dbReference type="ChEBI" id="CHEBI:57692"/>
    </cofactor>
</comment>